<reference evidence="1 2" key="1">
    <citation type="submission" date="2024-01" db="EMBL/GenBank/DDBJ databases">
        <authorList>
            <person name="Waweru B."/>
        </authorList>
    </citation>
    <scope>NUCLEOTIDE SEQUENCE [LARGE SCALE GENOMIC DNA]</scope>
</reference>
<evidence type="ECO:0000313" key="2">
    <source>
        <dbReference type="Proteomes" id="UP001314170"/>
    </source>
</evidence>
<dbReference type="AlphaFoldDB" id="A0AAV1RNH9"/>
<comment type="caution">
    <text evidence="1">The sequence shown here is derived from an EMBL/GenBank/DDBJ whole genome shotgun (WGS) entry which is preliminary data.</text>
</comment>
<sequence>MRRCLSYGLSRVSVIARASFRLDSGAARGDGLLLEKVVHESGGKPLELVYVQRARRSSGLLELRHTRVYRGVVGLELGVRGRCCKEGVVIYGLYGENDGGCNGLSKERVVMKGFRMRKSCSDGERLPRLVFLLLHPTWLLVLGSGYAKPMADGSIHLAQLVPLDHVEVEDCLSDEDSTFEDASLEGSDPDDNYGSHSKFFKAHSLTPKVVGVRNQPSVEEQVGGKMISRLGKLPQSLLSQLATVGTSYPLAERQ</sequence>
<name>A0AAV1RNH9_9ROSI</name>
<evidence type="ECO:0000313" key="1">
    <source>
        <dbReference type="EMBL" id="CAK7337792.1"/>
    </source>
</evidence>
<proteinExistence type="predicted"/>
<organism evidence="1 2">
    <name type="scientific">Dovyalis caffra</name>
    <dbReference type="NCBI Taxonomy" id="77055"/>
    <lineage>
        <taxon>Eukaryota</taxon>
        <taxon>Viridiplantae</taxon>
        <taxon>Streptophyta</taxon>
        <taxon>Embryophyta</taxon>
        <taxon>Tracheophyta</taxon>
        <taxon>Spermatophyta</taxon>
        <taxon>Magnoliopsida</taxon>
        <taxon>eudicotyledons</taxon>
        <taxon>Gunneridae</taxon>
        <taxon>Pentapetalae</taxon>
        <taxon>rosids</taxon>
        <taxon>fabids</taxon>
        <taxon>Malpighiales</taxon>
        <taxon>Salicaceae</taxon>
        <taxon>Flacourtieae</taxon>
        <taxon>Dovyalis</taxon>
    </lineage>
</organism>
<keyword evidence="2" id="KW-1185">Reference proteome</keyword>
<dbReference type="Proteomes" id="UP001314170">
    <property type="component" value="Unassembled WGS sequence"/>
</dbReference>
<gene>
    <name evidence="1" type="ORF">DCAF_LOCUS12830</name>
</gene>
<dbReference type="EMBL" id="CAWUPB010001108">
    <property type="protein sequence ID" value="CAK7337792.1"/>
    <property type="molecule type" value="Genomic_DNA"/>
</dbReference>
<protein>
    <submittedName>
        <fullName evidence="1">Uncharacterized protein</fullName>
    </submittedName>
</protein>
<accession>A0AAV1RNH9</accession>